<gene>
    <name evidence="2" type="ORF">SAMN05660686_04699</name>
</gene>
<proteinExistence type="predicted"/>
<dbReference type="Pfam" id="PF11306">
    <property type="entry name" value="DUF3108"/>
    <property type="match status" value="1"/>
</dbReference>
<organism evidence="2 3">
    <name type="scientific">Thalassobaculum litoreum DSM 18839</name>
    <dbReference type="NCBI Taxonomy" id="1123362"/>
    <lineage>
        <taxon>Bacteria</taxon>
        <taxon>Pseudomonadati</taxon>
        <taxon>Pseudomonadota</taxon>
        <taxon>Alphaproteobacteria</taxon>
        <taxon>Rhodospirillales</taxon>
        <taxon>Thalassobaculaceae</taxon>
        <taxon>Thalassobaculum</taxon>
    </lineage>
</organism>
<keyword evidence="1" id="KW-0732">Signal</keyword>
<feature type="chain" id="PRO_5034694492" description="DUF3108 domain-containing protein" evidence="1">
    <location>
        <begin position="20"/>
        <end position="273"/>
    </location>
</feature>
<evidence type="ECO:0000256" key="1">
    <source>
        <dbReference type="SAM" id="SignalP"/>
    </source>
</evidence>
<name>A0A8G2BMB1_9PROT</name>
<comment type="caution">
    <text evidence="2">The sequence shown here is derived from an EMBL/GenBank/DDBJ whole genome shotgun (WGS) entry which is preliminary data.</text>
</comment>
<dbReference type="AlphaFoldDB" id="A0A8G2BMB1"/>
<evidence type="ECO:0000313" key="2">
    <source>
        <dbReference type="EMBL" id="SDG52127.1"/>
    </source>
</evidence>
<protein>
    <recommendedName>
        <fullName evidence="4">DUF3108 domain-containing protein</fullName>
    </recommendedName>
</protein>
<feature type="signal peptide" evidence="1">
    <location>
        <begin position="1"/>
        <end position="19"/>
    </location>
</feature>
<evidence type="ECO:0000313" key="3">
    <source>
        <dbReference type="Proteomes" id="UP000198615"/>
    </source>
</evidence>
<reference evidence="2 3" key="1">
    <citation type="submission" date="2016-10" db="EMBL/GenBank/DDBJ databases">
        <authorList>
            <person name="Varghese N."/>
            <person name="Submissions S."/>
        </authorList>
    </citation>
    <scope>NUCLEOTIDE SEQUENCE [LARGE SCALE GENOMIC DNA]</scope>
    <source>
        <strain evidence="2 3">DSM 18839</strain>
    </source>
</reference>
<keyword evidence="3" id="KW-1185">Reference proteome</keyword>
<dbReference type="RefSeq" id="WP_093154281.1">
    <property type="nucleotide sequence ID" value="NZ_FNBW01000020.1"/>
</dbReference>
<dbReference type="OrthoDB" id="7630100at2"/>
<sequence>MNRLLLASFLIAFSTPALAAGGPMRATYEVYFGGLHILSAESEFAPETRRYAVTAKAETRGILSVFFGWRGETRSAGRFDGRRAVPDRHTNFGWRGDEQRSVILTYGPDGEVTETRIDPAPDPEEVTALPEDAETGTIDPLTVIAQVSRTMNQTGTCDGEFAVFDGRRRYDLRVSDQGMETLPATSYSIFSGEARRCRVEYAMLGGERKDPSKYSKTARDRVVYVARPVKDAPAIPVALKIETDFGTLMAHLTGVETRKDLALSDETAARGSR</sequence>
<dbReference type="Proteomes" id="UP000198615">
    <property type="component" value="Unassembled WGS sequence"/>
</dbReference>
<dbReference type="InterPro" id="IPR021457">
    <property type="entry name" value="DUF3108"/>
</dbReference>
<dbReference type="EMBL" id="FNBW01000020">
    <property type="protein sequence ID" value="SDG52127.1"/>
    <property type="molecule type" value="Genomic_DNA"/>
</dbReference>
<accession>A0A8G2BMB1</accession>
<evidence type="ECO:0008006" key="4">
    <source>
        <dbReference type="Google" id="ProtNLM"/>
    </source>
</evidence>